<name>A0A4U6T1E8_SETVI</name>
<proteinExistence type="predicted"/>
<evidence type="ECO:0000313" key="2">
    <source>
        <dbReference type="Proteomes" id="UP000298652"/>
    </source>
</evidence>
<reference evidence="1" key="1">
    <citation type="submission" date="2019-03" db="EMBL/GenBank/DDBJ databases">
        <title>WGS assembly of Setaria viridis.</title>
        <authorList>
            <person name="Huang P."/>
            <person name="Jenkins J."/>
            <person name="Grimwood J."/>
            <person name="Barry K."/>
            <person name="Healey A."/>
            <person name="Mamidi S."/>
            <person name="Sreedasyam A."/>
            <person name="Shu S."/>
            <person name="Feldman M."/>
            <person name="Wu J."/>
            <person name="Yu Y."/>
            <person name="Chen C."/>
            <person name="Johnson J."/>
            <person name="Rokhsar D."/>
            <person name="Baxter I."/>
            <person name="Schmutz J."/>
            <person name="Brutnell T."/>
            <person name="Kellogg E."/>
        </authorList>
    </citation>
    <scope>NUCLEOTIDE SEQUENCE [LARGE SCALE GENOMIC DNA]</scope>
</reference>
<gene>
    <name evidence="1" type="ORF">SEVIR_9G239100v2</name>
</gene>
<accession>A0A4U6T1E8</accession>
<keyword evidence="2" id="KW-1185">Reference proteome</keyword>
<dbReference type="AlphaFoldDB" id="A0A4U6T1E8"/>
<organism evidence="1 2">
    <name type="scientific">Setaria viridis</name>
    <name type="common">Green bristlegrass</name>
    <name type="synonym">Setaria italica subsp. viridis</name>
    <dbReference type="NCBI Taxonomy" id="4556"/>
    <lineage>
        <taxon>Eukaryota</taxon>
        <taxon>Viridiplantae</taxon>
        <taxon>Streptophyta</taxon>
        <taxon>Embryophyta</taxon>
        <taxon>Tracheophyta</taxon>
        <taxon>Spermatophyta</taxon>
        <taxon>Magnoliopsida</taxon>
        <taxon>Liliopsida</taxon>
        <taxon>Poales</taxon>
        <taxon>Poaceae</taxon>
        <taxon>PACMAD clade</taxon>
        <taxon>Panicoideae</taxon>
        <taxon>Panicodae</taxon>
        <taxon>Paniceae</taxon>
        <taxon>Cenchrinae</taxon>
        <taxon>Setaria</taxon>
    </lineage>
</organism>
<evidence type="ECO:0000313" key="1">
    <source>
        <dbReference type="EMBL" id="TKV93642.1"/>
    </source>
</evidence>
<protein>
    <submittedName>
        <fullName evidence="1">Uncharacterized protein</fullName>
    </submittedName>
</protein>
<dbReference type="Proteomes" id="UP000298652">
    <property type="component" value="Chromosome 9"/>
</dbReference>
<dbReference type="Gramene" id="TKV93642">
    <property type="protein sequence ID" value="TKV93642"/>
    <property type="gene ID" value="SEVIR_9G239100v2"/>
</dbReference>
<sequence length="136" mass="13944">MVTTDVAGGCRIAELLEDEVDVVGVDRLVDLSSLSNVVVGDVDDLVEGDSSRGAAPKCVEATMSVGGSMMKASSVGEVAVVDVVAQHVIVVLTADLVIVGEEGGDNVVADVAVLRRFSPEEGLAIGVLLMTLFLSM</sequence>
<dbReference type="EMBL" id="CM016560">
    <property type="protein sequence ID" value="TKV93642.1"/>
    <property type="molecule type" value="Genomic_DNA"/>
</dbReference>